<dbReference type="InterPro" id="IPR001844">
    <property type="entry name" value="Cpn60/GroEL"/>
</dbReference>
<evidence type="ECO:0000313" key="5">
    <source>
        <dbReference type="Proteomes" id="UP001164929"/>
    </source>
</evidence>
<evidence type="ECO:0000256" key="3">
    <source>
        <dbReference type="SAM" id="SignalP"/>
    </source>
</evidence>
<evidence type="ECO:0000256" key="2">
    <source>
        <dbReference type="ARBA" id="ARBA00023186"/>
    </source>
</evidence>
<organism evidence="4 5">
    <name type="scientific">Populus alba x Populus x berolinensis</name>
    <dbReference type="NCBI Taxonomy" id="444605"/>
    <lineage>
        <taxon>Eukaryota</taxon>
        <taxon>Viridiplantae</taxon>
        <taxon>Streptophyta</taxon>
        <taxon>Embryophyta</taxon>
        <taxon>Tracheophyta</taxon>
        <taxon>Spermatophyta</taxon>
        <taxon>Magnoliopsida</taxon>
        <taxon>eudicotyledons</taxon>
        <taxon>Gunneridae</taxon>
        <taxon>Pentapetalae</taxon>
        <taxon>rosids</taxon>
        <taxon>fabids</taxon>
        <taxon>Malpighiales</taxon>
        <taxon>Salicaceae</taxon>
        <taxon>Saliceae</taxon>
        <taxon>Populus</taxon>
    </lineage>
</organism>
<keyword evidence="3" id="KW-0732">Signal</keyword>
<feature type="chain" id="PRO_5041993039" evidence="3">
    <location>
        <begin position="20"/>
        <end position="256"/>
    </location>
</feature>
<dbReference type="SUPFAM" id="SSF52029">
    <property type="entry name" value="GroEL apical domain-like"/>
    <property type="match status" value="1"/>
</dbReference>
<dbReference type="Gene3D" id="3.50.7.10">
    <property type="entry name" value="GroEL"/>
    <property type="match status" value="1"/>
</dbReference>
<dbReference type="InterPro" id="IPR027409">
    <property type="entry name" value="GroEL-like_apical_dom_sf"/>
</dbReference>
<dbReference type="PANTHER" id="PTHR45633">
    <property type="entry name" value="60 KDA HEAT SHOCK PROTEIN, MITOCHONDRIAL"/>
    <property type="match status" value="1"/>
</dbReference>
<dbReference type="PRINTS" id="PR00298">
    <property type="entry name" value="CHAPERONIN60"/>
</dbReference>
<gene>
    <name evidence="4" type="ORF">NC653_000653</name>
</gene>
<feature type="signal peptide" evidence="3">
    <location>
        <begin position="1"/>
        <end position="19"/>
    </location>
</feature>
<dbReference type="GO" id="GO:0140662">
    <property type="term" value="F:ATP-dependent protein folding chaperone"/>
    <property type="evidence" value="ECO:0007669"/>
    <property type="project" value="InterPro"/>
</dbReference>
<keyword evidence="2" id="KW-0143">Chaperone</keyword>
<dbReference type="AlphaFoldDB" id="A0AAD6RJ86"/>
<accession>A0AAD6RJ86</accession>
<keyword evidence="5" id="KW-1185">Reference proteome</keyword>
<name>A0AAD6RJ86_9ROSI</name>
<comment type="similarity">
    <text evidence="1">Belongs to the chaperonin (HSP60) family.</text>
</comment>
<dbReference type="EMBL" id="JAQIZT010000001">
    <property type="protein sequence ID" value="KAJ7010004.1"/>
    <property type="molecule type" value="Genomic_DNA"/>
</dbReference>
<sequence length="256" mass="28485">MEQWPHLADLLLKMWKARALATLILNKLRAGIKVCTIKAPGFGGRTGKAILQVLAALTGGESYNKKSLASIFENVDLDMLGSCKKVSKDDTVILDGAGDKKSIERERCEQIRSCKWIQALLDYDKEKLQERIGEAFCCKLGSLMKILLILQIWRSCDEAEVSAKKARVTDCPKCHKGCCRKRVVVAALLYVIKRAWISFSTCKLCPEDLCSNYPECPEDTSEKQLSFSRKENAISLDSATANSLPGTMKLKDTLMS</sequence>
<reference evidence="4 5" key="1">
    <citation type="journal article" date="2023" name="Mol. Ecol. Resour.">
        <title>Chromosome-level genome assembly of a triploid poplar Populus alba 'Berolinensis'.</title>
        <authorList>
            <person name="Chen S."/>
            <person name="Yu Y."/>
            <person name="Wang X."/>
            <person name="Wang S."/>
            <person name="Zhang T."/>
            <person name="Zhou Y."/>
            <person name="He R."/>
            <person name="Meng N."/>
            <person name="Wang Y."/>
            <person name="Liu W."/>
            <person name="Liu Z."/>
            <person name="Liu J."/>
            <person name="Guo Q."/>
            <person name="Huang H."/>
            <person name="Sederoff R.R."/>
            <person name="Wang G."/>
            <person name="Qu G."/>
            <person name="Chen S."/>
        </authorList>
    </citation>
    <scope>NUCLEOTIDE SEQUENCE [LARGE SCALE GENOMIC DNA]</scope>
    <source>
        <strain evidence="4">SC-2020</strain>
    </source>
</reference>
<evidence type="ECO:0000313" key="4">
    <source>
        <dbReference type="EMBL" id="KAJ7010004.1"/>
    </source>
</evidence>
<protein>
    <submittedName>
        <fullName evidence="4">Uncharacterized protein</fullName>
    </submittedName>
</protein>
<evidence type="ECO:0000256" key="1">
    <source>
        <dbReference type="ARBA" id="ARBA00006607"/>
    </source>
</evidence>
<comment type="caution">
    <text evidence="4">The sequence shown here is derived from an EMBL/GenBank/DDBJ whole genome shotgun (WGS) entry which is preliminary data.</text>
</comment>
<proteinExistence type="inferred from homology"/>
<dbReference type="Proteomes" id="UP001164929">
    <property type="component" value="Chromosome 1"/>
</dbReference>
<dbReference type="GO" id="GO:0042026">
    <property type="term" value="P:protein refolding"/>
    <property type="evidence" value="ECO:0007669"/>
    <property type="project" value="InterPro"/>
</dbReference>